<keyword evidence="2" id="KW-1185">Reference proteome</keyword>
<reference evidence="1" key="1">
    <citation type="submission" date="2019-08" db="EMBL/GenBank/DDBJ databases">
        <title>Phocoena sinus (Vaquita) genome, mPhoSin1, primary haplotype.</title>
        <authorList>
            <person name="Morin P."/>
            <person name="Mountcastle J."/>
            <person name="Fungtammasan C."/>
            <person name="Rhie A."/>
            <person name="Rojas-Bracho L."/>
            <person name="Smith C.R."/>
            <person name="Taylor B.L."/>
            <person name="Gulland F.M.D."/>
            <person name="Musser W."/>
            <person name="Houck M."/>
            <person name="Haase B."/>
            <person name="Paez S."/>
            <person name="Howe K."/>
            <person name="Torrance J."/>
            <person name="Formenti G."/>
            <person name="Phillippy A."/>
            <person name="Ryder O."/>
            <person name="Jarvis E.D."/>
            <person name="Fedrigo O."/>
        </authorList>
    </citation>
    <scope>NUCLEOTIDE SEQUENCE [LARGE SCALE GENOMIC DNA]</scope>
</reference>
<evidence type="ECO:0000313" key="1">
    <source>
        <dbReference type="Ensembl" id="ENSPSNP00000023888.1"/>
    </source>
</evidence>
<evidence type="ECO:0000313" key="2">
    <source>
        <dbReference type="Proteomes" id="UP000694554"/>
    </source>
</evidence>
<dbReference type="GeneTree" id="ENSGT01000000214749"/>
<organism evidence="1 2">
    <name type="scientific">Phocoena sinus</name>
    <name type="common">Vaquita</name>
    <dbReference type="NCBI Taxonomy" id="42100"/>
    <lineage>
        <taxon>Eukaryota</taxon>
        <taxon>Metazoa</taxon>
        <taxon>Chordata</taxon>
        <taxon>Craniata</taxon>
        <taxon>Vertebrata</taxon>
        <taxon>Euteleostomi</taxon>
        <taxon>Mammalia</taxon>
        <taxon>Eutheria</taxon>
        <taxon>Laurasiatheria</taxon>
        <taxon>Artiodactyla</taxon>
        <taxon>Whippomorpha</taxon>
        <taxon>Cetacea</taxon>
        <taxon>Odontoceti</taxon>
        <taxon>Phocoenidae</taxon>
        <taxon>Phocoena</taxon>
    </lineage>
</organism>
<accession>A0A8C9CPZ0</accession>
<dbReference type="Proteomes" id="UP000694554">
    <property type="component" value="Chromosome X"/>
</dbReference>
<reference evidence="1" key="2">
    <citation type="submission" date="2025-08" db="UniProtKB">
        <authorList>
            <consortium name="Ensembl"/>
        </authorList>
    </citation>
    <scope>IDENTIFICATION</scope>
</reference>
<name>A0A8C9CPZ0_PHOSS</name>
<dbReference type="AlphaFoldDB" id="A0A8C9CPZ0"/>
<protein>
    <submittedName>
        <fullName evidence="1">Uncharacterized protein</fullName>
    </submittedName>
</protein>
<reference evidence="1" key="3">
    <citation type="submission" date="2025-09" db="UniProtKB">
        <authorList>
            <consortium name="Ensembl"/>
        </authorList>
    </citation>
    <scope>IDENTIFICATION</scope>
</reference>
<sequence>MHTHIYTYHIFFIHSSLNGHLGYFHALAYVTNTAMNMGVQICLQDTDFISLVYISRSGIARSHVSSIFNFLRKLETELYSTCTILHSYQECTSVPFSQHLHQHLIFLVFFNKSHSNRCEVISPCDFDLHFPDD</sequence>
<proteinExistence type="predicted"/>
<dbReference type="Ensembl" id="ENSPSNT00000026864.1">
    <property type="protein sequence ID" value="ENSPSNP00000023888.1"/>
    <property type="gene ID" value="ENSPSNG00000017474.1"/>
</dbReference>